<dbReference type="Proteomes" id="UP000292884">
    <property type="component" value="Unassembled WGS sequence"/>
</dbReference>
<dbReference type="PANTHER" id="PTHR43133">
    <property type="entry name" value="RNA POLYMERASE ECF-TYPE SIGMA FACTO"/>
    <property type="match status" value="1"/>
</dbReference>
<dbReference type="OrthoDB" id="9803470at2"/>
<dbReference type="GO" id="GO:0016987">
    <property type="term" value="F:sigma factor activity"/>
    <property type="evidence" value="ECO:0007669"/>
    <property type="project" value="UniProtKB-KW"/>
</dbReference>
<dbReference type="EMBL" id="SJSK01000006">
    <property type="protein sequence ID" value="TCC88033.1"/>
    <property type="molecule type" value="Genomic_DNA"/>
</dbReference>
<feature type="domain" description="RNA polymerase sigma factor 70 region 4 type 2" evidence="8">
    <location>
        <begin position="109"/>
        <end position="157"/>
    </location>
</feature>
<keyword evidence="3 6" id="KW-0731">Sigma factor</keyword>
<feature type="domain" description="RNA polymerase sigma-70 region 2" evidence="7">
    <location>
        <begin position="11"/>
        <end position="76"/>
    </location>
</feature>
<dbReference type="InterPro" id="IPR036388">
    <property type="entry name" value="WH-like_DNA-bd_sf"/>
</dbReference>
<dbReference type="AlphaFoldDB" id="A0A4R0MN32"/>
<evidence type="ECO:0000256" key="1">
    <source>
        <dbReference type="ARBA" id="ARBA00010641"/>
    </source>
</evidence>
<dbReference type="InterPro" id="IPR007627">
    <property type="entry name" value="RNA_pol_sigma70_r2"/>
</dbReference>
<dbReference type="InterPro" id="IPR013249">
    <property type="entry name" value="RNA_pol_sigma70_r4_t2"/>
</dbReference>
<dbReference type="Pfam" id="PF04542">
    <property type="entry name" value="Sigma70_r2"/>
    <property type="match status" value="1"/>
</dbReference>
<dbReference type="NCBIfam" id="TIGR02937">
    <property type="entry name" value="sigma70-ECF"/>
    <property type="match status" value="1"/>
</dbReference>
<dbReference type="PANTHER" id="PTHR43133:SF25">
    <property type="entry name" value="RNA POLYMERASE SIGMA FACTOR RFAY-RELATED"/>
    <property type="match status" value="1"/>
</dbReference>
<organism evidence="9 10">
    <name type="scientific">Pedobacter frigiditerrae</name>
    <dbReference type="NCBI Taxonomy" id="2530452"/>
    <lineage>
        <taxon>Bacteria</taxon>
        <taxon>Pseudomonadati</taxon>
        <taxon>Bacteroidota</taxon>
        <taxon>Sphingobacteriia</taxon>
        <taxon>Sphingobacteriales</taxon>
        <taxon>Sphingobacteriaceae</taxon>
        <taxon>Pedobacter</taxon>
    </lineage>
</organism>
<evidence type="ECO:0000256" key="5">
    <source>
        <dbReference type="ARBA" id="ARBA00023163"/>
    </source>
</evidence>
<dbReference type="InterPro" id="IPR013325">
    <property type="entry name" value="RNA_pol_sigma_r2"/>
</dbReference>
<evidence type="ECO:0000256" key="4">
    <source>
        <dbReference type="ARBA" id="ARBA00023125"/>
    </source>
</evidence>
<gene>
    <name evidence="9" type="ORF">EZ428_20130</name>
</gene>
<protein>
    <recommendedName>
        <fullName evidence="6">RNA polymerase sigma factor</fullName>
    </recommendedName>
</protein>
<dbReference type="PROSITE" id="PS01063">
    <property type="entry name" value="SIGMA70_ECF"/>
    <property type="match status" value="1"/>
</dbReference>
<dbReference type="Gene3D" id="1.10.1740.10">
    <property type="match status" value="1"/>
</dbReference>
<evidence type="ECO:0000256" key="3">
    <source>
        <dbReference type="ARBA" id="ARBA00023082"/>
    </source>
</evidence>
<evidence type="ECO:0000256" key="2">
    <source>
        <dbReference type="ARBA" id="ARBA00023015"/>
    </source>
</evidence>
<evidence type="ECO:0000313" key="9">
    <source>
        <dbReference type="EMBL" id="TCC88033.1"/>
    </source>
</evidence>
<accession>A0A4R0MN32</accession>
<dbReference type="GO" id="GO:0006352">
    <property type="term" value="P:DNA-templated transcription initiation"/>
    <property type="evidence" value="ECO:0007669"/>
    <property type="project" value="InterPro"/>
</dbReference>
<dbReference type="InterPro" id="IPR000838">
    <property type="entry name" value="RNA_pol_sigma70_ECF_CS"/>
</dbReference>
<keyword evidence="4 6" id="KW-0238">DNA-binding</keyword>
<evidence type="ECO:0000256" key="6">
    <source>
        <dbReference type="RuleBase" id="RU000716"/>
    </source>
</evidence>
<sequence>MQTFQLNDVLSEHRPHLRSFAYKFTKDDSEADDLIQDTMLKAMRYADKFIEGTNLKAWLFTIMRNTFINDYRKETRKNAVVTQEDEISNAHLMTSATKNEAEGKFAMADIQKTLSKLPKCYYDPFIQYFEGYKYHEIAEDLNIPIGTVKTRIHMARQILQKQLKVYRK</sequence>
<dbReference type="InterPro" id="IPR014284">
    <property type="entry name" value="RNA_pol_sigma-70_dom"/>
</dbReference>
<evidence type="ECO:0000313" key="10">
    <source>
        <dbReference type="Proteomes" id="UP000292884"/>
    </source>
</evidence>
<dbReference type="RefSeq" id="WP_131554997.1">
    <property type="nucleotide sequence ID" value="NZ_SJSK01000006.1"/>
</dbReference>
<comment type="caution">
    <text evidence="9">The sequence shown here is derived from an EMBL/GenBank/DDBJ whole genome shotgun (WGS) entry which is preliminary data.</text>
</comment>
<evidence type="ECO:0000259" key="8">
    <source>
        <dbReference type="Pfam" id="PF08281"/>
    </source>
</evidence>
<dbReference type="InterPro" id="IPR039425">
    <property type="entry name" value="RNA_pol_sigma-70-like"/>
</dbReference>
<dbReference type="SUPFAM" id="SSF88946">
    <property type="entry name" value="Sigma2 domain of RNA polymerase sigma factors"/>
    <property type="match status" value="1"/>
</dbReference>
<keyword evidence="5 6" id="KW-0804">Transcription</keyword>
<dbReference type="Pfam" id="PF08281">
    <property type="entry name" value="Sigma70_r4_2"/>
    <property type="match status" value="1"/>
</dbReference>
<comment type="similarity">
    <text evidence="1 6">Belongs to the sigma-70 factor family. ECF subfamily.</text>
</comment>
<dbReference type="SUPFAM" id="SSF88659">
    <property type="entry name" value="Sigma3 and sigma4 domains of RNA polymerase sigma factors"/>
    <property type="match status" value="1"/>
</dbReference>
<dbReference type="GO" id="GO:0003677">
    <property type="term" value="F:DNA binding"/>
    <property type="evidence" value="ECO:0007669"/>
    <property type="project" value="UniProtKB-KW"/>
</dbReference>
<evidence type="ECO:0000259" key="7">
    <source>
        <dbReference type="Pfam" id="PF04542"/>
    </source>
</evidence>
<proteinExistence type="inferred from homology"/>
<name>A0A4R0MN32_9SPHI</name>
<dbReference type="Gene3D" id="1.10.10.10">
    <property type="entry name" value="Winged helix-like DNA-binding domain superfamily/Winged helix DNA-binding domain"/>
    <property type="match status" value="1"/>
</dbReference>
<keyword evidence="10" id="KW-1185">Reference proteome</keyword>
<dbReference type="InterPro" id="IPR013324">
    <property type="entry name" value="RNA_pol_sigma_r3/r4-like"/>
</dbReference>
<keyword evidence="2 6" id="KW-0805">Transcription regulation</keyword>
<reference evidence="9 10" key="1">
    <citation type="submission" date="2019-02" db="EMBL/GenBank/DDBJ databases">
        <title>Pedobacter sp. RP-1-13 sp. nov., isolated from Arctic soil.</title>
        <authorList>
            <person name="Dahal R.H."/>
        </authorList>
    </citation>
    <scope>NUCLEOTIDE SEQUENCE [LARGE SCALE GENOMIC DNA]</scope>
    <source>
        <strain evidence="9 10">RP-1-13</strain>
    </source>
</reference>